<accession>E4S832</accession>
<keyword evidence="1" id="KW-0472">Membrane</keyword>
<gene>
    <name evidence="2" type="ordered locus">Calkr_0320</name>
</gene>
<sequence>MYNNEKYPSRLYFLLQLVLIIVIVFICFLKYKTLPHKLSINFNLNSELSAIINKSELIKISLPLVIVQLVILVIFYLFFELTIRGKMKLSVPLKGDSYELNYNMRKIMTCSFILLSWMGQIFLSIILLYTFKVIKLNKVMFLLLVFFFAFIIFGSMIYFIIRLFNESEE</sequence>
<evidence type="ECO:0000256" key="1">
    <source>
        <dbReference type="SAM" id="Phobius"/>
    </source>
</evidence>
<protein>
    <recommendedName>
        <fullName evidence="4">DUF1648 domain-containing protein</fullName>
    </recommendedName>
</protein>
<evidence type="ECO:0008006" key="4">
    <source>
        <dbReference type="Google" id="ProtNLM"/>
    </source>
</evidence>
<name>E4S832_CALA7</name>
<feature type="transmembrane region" description="Helical" evidence="1">
    <location>
        <begin position="140"/>
        <end position="161"/>
    </location>
</feature>
<organism evidence="2 3">
    <name type="scientific">Caldicellulosiruptor acetigenus (strain ATCC 700853 / DSM 12137 / I77R1B)</name>
    <name type="common">Caldicellulosiruptor kristjanssonii</name>
    <dbReference type="NCBI Taxonomy" id="632335"/>
    <lineage>
        <taxon>Bacteria</taxon>
        <taxon>Bacillati</taxon>
        <taxon>Bacillota</taxon>
        <taxon>Bacillota incertae sedis</taxon>
        <taxon>Caldicellulosiruptorales</taxon>
        <taxon>Caldicellulosiruptoraceae</taxon>
        <taxon>Caldicellulosiruptor</taxon>
    </lineage>
</organism>
<evidence type="ECO:0000313" key="2">
    <source>
        <dbReference type="EMBL" id="ADQ39880.1"/>
    </source>
</evidence>
<keyword evidence="1" id="KW-1133">Transmembrane helix</keyword>
<feature type="transmembrane region" description="Helical" evidence="1">
    <location>
        <begin position="112"/>
        <end position="134"/>
    </location>
</feature>
<proteinExistence type="predicted"/>
<dbReference type="AlphaFoldDB" id="E4S832"/>
<dbReference type="EMBL" id="CP002326">
    <property type="protein sequence ID" value="ADQ39880.1"/>
    <property type="molecule type" value="Genomic_DNA"/>
</dbReference>
<reference evidence="2 3" key="2">
    <citation type="journal article" date="2011" name="J. Bacteriol.">
        <title>Complete genome sequences for the anaerobic, extremely thermophilic plant biomass-degrading bacteria Caldicellulosiruptor hydrothermalis, Caldicellulosiruptor kristjanssonii, Caldicellulosiruptor kronotskyensis, Caldicellulosiruptor owensenis, and Caldicellulosiruptor lactoaceticus.</title>
        <authorList>
            <person name="Blumer-Schuette S.E."/>
            <person name="Ozdemir I."/>
            <person name="Mistry D."/>
            <person name="Lucas S."/>
            <person name="Lapidus A."/>
            <person name="Cheng J.F."/>
            <person name="Goodwin L.A."/>
            <person name="Pitluck S."/>
            <person name="Land M.L."/>
            <person name="Hauser L.J."/>
            <person name="Woyke T."/>
            <person name="Mikhailova N."/>
            <person name="Pati A."/>
            <person name="Kyrpides N.C."/>
            <person name="Ivanova N."/>
            <person name="Detter J.C."/>
            <person name="Walston-Davenport K."/>
            <person name="Han S."/>
            <person name="Adams M.W."/>
            <person name="Kelly R.M."/>
        </authorList>
    </citation>
    <scope>NUCLEOTIDE SEQUENCE [LARGE SCALE GENOMIC DNA]</scope>
    <source>
        <strain evidence="3">ATCC 700853 / DSM 12137 / I77R1B</strain>
    </source>
</reference>
<dbReference type="KEGG" id="cki:Calkr_0320"/>
<feature type="transmembrane region" description="Helical" evidence="1">
    <location>
        <begin position="60"/>
        <end position="79"/>
    </location>
</feature>
<dbReference type="HOGENOM" id="CLU_1575594_0_0_9"/>
<feature type="transmembrane region" description="Helical" evidence="1">
    <location>
        <begin position="12"/>
        <end position="31"/>
    </location>
</feature>
<keyword evidence="3" id="KW-1185">Reference proteome</keyword>
<keyword evidence="1" id="KW-0812">Transmembrane</keyword>
<reference key="1">
    <citation type="submission" date="2010-11" db="EMBL/GenBank/DDBJ databases">
        <title>Complete sequence of chromosome of Caldicellulosiruptor kristjanssonii 177R1B.</title>
        <authorList>
            <consortium name="US DOE Joint Genome Institute"/>
            <person name="Lucas S."/>
            <person name="Copeland A."/>
            <person name="Lapidus A."/>
            <person name="Cheng J.-F."/>
            <person name="Bruce D."/>
            <person name="Goodwin L."/>
            <person name="Pitluck S."/>
            <person name="Davenport K."/>
            <person name="Detter J.C."/>
            <person name="Han C."/>
            <person name="Tapia R."/>
            <person name="Land M."/>
            <person name="Hauser L."/>
            <person name="Jeffries C."/>
            <person name="Kyrpides N."/>
            <person name="Ivanova N."/>
            <person name="Mikhailova N."/>
            <person name="Blumer-Schuette S.E."/>
            <person name="Kelly R.M."/>
            <person name="Woyke T."/>
        </authorList>
    </citation>
    <scope>NUCLEOTIDE SEQUENCE</scope>
    <source>
        <strain>177R1B</strain>
    </source>
</reference>
<dbReference type="Proteomes" id="UP000009256">
    <property type="component" value="Chromosome"/>
</dbReference>
<evidence type="ECO:0000313" key="3">
    <source>
        <dbReference type="Proteomes" id="UP000009256"/>
    </source>
</evidence>